<name>A0A2K2U5I6_9ACTN</name>
<comment type="caution">
    <text evidence="2">The sequence shown here is derived from an EMBL/GenBank/DDBJ whole genome shotgun (WGS) entry which is preliminary data.</text>
</comment>
<dbReference type="EMBL" id="PPEL01000023">
    <property type="protein sequence ID" value="PNV65603.1"/>
    <property type="molecule type" value="Genomic_DNA"/>
</dbReference>
<dbReference type="RefSeq" id="WP_087198129.1">
    <property type="nucleotide sequence ID" value="NZ_PPEL01000023.1"/>
</dbReference>
<evidence type="ECO:0000313" key="3">
    <source>
        <dbReference type="Proteomes" id="UP000236488"/>
    </source>
</evidence>
<dbReference type="Proteomes" id="UP000789325">
    <property type="component" value="Unassembled WGS sequence"/>
</dbReference>
<proteinExistence type="predicted"/>
<reference evidence="2 3" key="1">
    <citation type="journal article" date="2018" name="Int. J. Syst. Evol. Microbiol.">
        <title>Rubneribacter badeniensis gen. nov., sp. nov. and Enteroscipio rubneri gen. nov., sp. nov., new members of the Eggerthellaceae isolated from human faeces.</title>
        <authorList>
            <person name="Danylec N."/>
            <person name="Gobl A."/>
            <person name="Stoll D.A."/>
            <person name="Hetzer B."/>
            <person name="Kulling S.E."/>
            <person name="Huch M."/>
        </authorList>
    </citation>
    <scope>NUCLEOTIDE SEQUENCE [LARGE SCALE GENOMIC DNA]</scope>
    <source>
        <strain evidence="2 3">ResAG-85</strain>
    </source>
</reference>
<evidence type="ECO:0000313" key="1">
    <source>
        <dbReference type="EMBL" id="HJH42845.1"/>
    </source>
</evidence>
<dbReference type="EMBL" id="DYZL01000065">
    <property type="protein sequence ID" value="HJH42845.1"/>
    <property type="molecule type" value="Genomic_DNA"/>
</dbReference>
<reference evidence="1" key="2">
    <citation type="journal article" date="2021" name="PeerJ">
        <title>Extensive microbial diversity within the chicken gut microbiome revealed by metagenomics and culture.</title>
        <authorList>
            <person name="Gilroy R."/>
            <person name="Ravi A."/>
            <person name="Getino M."/>
            <person name="Pursley I."/>
            <person name="Horton D.L."/>
            <person name="Alikhan N.F."/>
            <person name="Baker D."/>
            <person name="Gharbi K."/>
            <person name="Hall N."/>
            <person name="Watson M."/>
            <person name="Adriaenssens E.M."/>
            <person name="Foster-Nyarko E."/>
            <person name="Jarju S."/>
            <person name="Secka A."/>
            <person name="Antonio M."/>
            <person name="Oren A."/>
            <person name="Chaudhuri R.R."/>
            <person name="La Ragione R."/>
            <person name="Hildebrand F."/>
            <person name="Pallen M.J."/>
        </authorList>
    </citation>
    <scope>NUCLEOTIDE SEQUENCE</scope>
    <source>
        <strain evidence="1">USAMLcec12-2067</strain>
    </source>
</reference>
<keyword evidence="3" id="KW-1185">Reference proteome</keyword>
<protein>
    <submittedName>
        <fullName evidence="2">Uncharacterized protein</fullName>
    </submittedName>
</protein>
<reference evidence="1" key="3">
    <citation type="submission" date="2021-09" db="EMBL/GenBank/DDBJ databases">
        <authorList>
            <person name="Gilroy R."/>
        </authorList>
    </citation>
    <scope>NUCLEOTIDE SEQUENCE</scope>
    <source>
        <strain evidence="1">USAMLcec12-2067</strain>
    </source>
</reference>
<organism evidence="2 3">
    <name type="scientific">Rubneribacter badeniensis</name>
    <dbReference type="NCBI Taxonomy" id="2070688"/>
    <lineage>
        <taxon>Bacteria</taxon>
        <taxon>Bacillati</taxon>
        <taxon>Actinomycetota</taxon>
        <taxon>Coriobacteriia</taxon>
        <taxon>Eggerthellales</taxon>
        <taxon>Eggerthellaceae</taxon>
        <taxon>Rubneribacter</taxon>
    </lineage>
</organism>
<sequence length="258" mass="28398">MSRTRRERGRLSWPLEDSACLPLGSEVRMRVEADLARAGRALPPCAYSDDPAYGERADGRCSEKGCAFRFLAPVERAGRSSRGGRVALRDFPSVKGGFVALYPVRRDSVDARALLDARVVCDTGLGFSLDDMEFHDLLYTGWLDALFDPGLPENRARAEASAMLGGGAREAAFEWSLEENFYEVAALADARGRALRAAEALESRRPDATDVPPLARVAVEQGRHTEGELADFYRRFAEKVRPIALLDPVRYVVSFCGP</sequence>
<evidence type="ECO:0000313" key="2">
    <source>
        <dbReference type="EMBL" id="PNV65603.1"/>
    </source>
</evidence>
<dbReference type="AlphaFoldDB" id="A0A2K2U5I6"/>
<gene>
    <name evidence="2" type="ORF">C2L80_05620</name>
    <name evidence="1" type="ORF">K8V16_03530</name>
</gene>
<accession>A0A2K2U5I6</accession>
<dbReference type="Proteomes" id="UP000236488">
    <property type="component" value="Unassembled WGS sequence"/>
</dbReference>